<dbReference type="KEGG" id="hgn:E6W36_13270"/>
<keyword evidence="1" id="KW-1133">Transmembrane helix</keyword>
<feature type="transmembrane region" description="Helical" evidence="1">
    <location>
        <begin position="52"/>
        <end position="73"/>
    </location>
</feature>
<dbReference type="AlphaFoldDB" id="A0A4D7CBS7"/>
<evidence type="ECO:0000313" key="2">
    <source>
        <dbReference type="EMBL" id="QCI80126.1"/>
    </source>
</evidence>
<proteinExistence type="predicted"/>
<dbReference type="EMBL" id="CP039704">
    <property type="protein sequence ID" value="QCI80126.1"/>
    <property type="molecule type" value="Genomic_DNA"/>
</dbReference>
<evidence type="ECO:0000256" key="1">
    <source>
        <dbReference type="SAM" id="Phobius"/>
    </source>
</evidence>
<organism evidence="2 3">
    <name type="scientific">Hankyongella ginsenosidimutans</name>
    <dbReference type="NCBI Taxonomy" id="1763828"/>
    <lineage>
        <taxon>Bacteria</taxon>
        <taxon>Pseudomonadati</taxon>
        <taxon>Pseudomonadota</taxon>
        <taxon>Alphaproteobacteria</taxon>
        <taxon>Sphingomonadales</taxon>
        <taxon>Sphingomonadaceae</taxon>
        <taxon>Hankyongella</taxon>
    </lineage>
</organism>
<gene>
    <name evidence="2" type="ORF">E6W36_13270</name>
</gene>
<keyword evidence="3" id="KW-1185">Reference proteome</keyword>
<feature type="transmembrane region" description="Helical" evidence="1">
    <location>
        <begin position="114"/>
        <end position="134"/>
    </location>
</feature>
<dbReference type="Proteomes" id="UP000298714">
    <property type="component" value="Chromosome"/>
</dbReference>
<evidence type="ECO:0000313" key="3">
    <source>
        <dbReference type="Proteomes" id="UP000298714"/>
    </source>
</evidence>
<feature type="transmembrane region" description="Helical" evidence="1">
    <location>
        <begin position="85"/>
        <end position="108"/>
    </location>
</feature>
<feature type="transmembrane region" description="Helical" evidence="1">
    <location>
        <begin position="176"/>
        <end position="193"/>
    </location>
</feature>
<reference evidence="3" key="1">
    <citation type="submission" date="2019-04" db="EMBL/GenBank/DDBJ databases">
        <title>Complete genome sequence of Sphingomonas sp. W1-2-3.</title>
        <authorList>
            <person name="Im W.T."/>
        </authorList>
    </citation>
    <scope>NUCLEOTIDE SEQUENCE [LARGE SCALE GENOMIC DNA]</scope>
    <source>
        <strain evidence="3">W1-2-3</strain>
    </source>
</reference>
<protein>
    <submittedName>
        <fullName evidence="2">Uncharacterized protein</fullName>
    </submittedName>
</protein>
<feature type="transmembrane region" description="Helical" evidence="1">
    <location>
        <begin position="146"/>
        <end position="164"/>
    </location>
</feature>
<dbReference type="RefSeq" id="WP_222872987.1">
    <property type="nucleotide sequence ID" value="NZ_CP039704.1"/>
</dbReference>
<keyword evidence="1" id="KW-0472">Membrane</keyword>
<keyword evidence="1" id="KW-0812">Transmembrane</keyword>
<sequence>MDHPLALYLVTFIIAFSSRPVISAQTSATIACVLLVLVGGLSFADSHKQPFLVMGALLALVFFVTLALHQQLASRRPGVVQLTQFYFWMSLGGVIGGGFTALLAPLLFQGVYEFPLLLLASAALLTPGAPLTTLRGFFERHARPSLLNVLIPALALVAALVLFIDSSDGLEKATLATPFCAAMLVVTTLAAAGRRWRFTANVAACILGFGGMLAFVKAQAAMHQERGFFGVYRVGEDHANQMRWLTHGTTLHGVESLKPALAFTPLSYYAPASGLGQIARALPDQARVGLVGLGPARPSVTASRGRFGPATRLTRAWSRSPPTPAFPLCPALRAGCTLRDRRCAPQAGDDARGGL</sequence>
<feature type="transmembrane region" description="Helical" evidence="1">
    <location>
        <begin position="198"/>
        <end position="216"/>
    </location>
</feature>
<name>A0A4D7CBS7_9SPHN</name>
<accession>A0A4D7CBS7</accession>